<dbReference type="Pfam" id="PF04749">
    <property type="entry name" value="PLAC8"/>
    <property type="match status" value="1"/>
</dbReference>
<protein>
    <recommendedName>
        <fullName evidence="3">PLAC8-domain-containing protein</fullName>
    </recommendedName>
</protein>
<sequence>MAYNQQQPMANPGMQVNGGNRNANNVPVNADGTREWSHGLFDCCGDAGTFIVACCFPCITYGQVKRRAEHLASKGYPDPEHGGLCSSDCCIHGCITMCGFGWIMQMMNRGHIRGRYNIAGGGGGDCCSAFCCTPCELTQESRELELEEQTCHKQG</sequence>
<keyword evidence="2" id="KW-1185">Reference proteome</keyword>
<name>A0A409WSW0_PSICY</name>
<evidence type="ECO:0000313" key="2">
    <source>
        <dbReference type="Proteomes" id="UP000283269"/>
    </source>
</evidence>
<evidence type="ECO:0008006" key="3">
    <source>
        <dbReference type="Google" id="ProtNLM"/>
    </source>
</evidence>
<dbReference type="InParanoid" id="A0A409WSW0"/>
<dbReference type="Proteomes" id="UP000283269">
    <property type="component" value="Unassembled WGS sequence"/>
</dbReference>
<organism evidence="1 2">
    <name type="scientific">Psilocybe cyanescens</name>
    <dbReference type="NCBI Taxonomy" id="93625"/>
    <lineage>
        <taxon>Eukaryota</taxon>
        <taxon>Fungi</taxon>
        <taxon>Dikarya</taxon>
        <taxon>Basidiomycota</taxon>
        <taxon>Agaricomycotina</taxon>
        <taxon>Agaricomycetes</taxon>
        <taxon>Agaricomycetidae</taxon>
        <taxon>Agaricales</taxon>
        <taxon>Agaricineae</taxon>
        <taxon>Strophariaceae</taxon>
        <taxon>Psilocybe</taxon>
    </lineage>
</organism>
<dbReference type="STRING" id="93625.A0A409WSW0"/>
<dbReference type="InterPro" id="IPR006461">
    <property type="entry name" value="PLAC_motif_containing"/>
</dbReference>
<reference evidence="1 2" key="1">
    <citation type="journal article" date="2018" name="Evol. Lett.">
        <title>Horizontal gene cluster transfer increased hallucinogenic mushroom diversity.</title>
        <authorList>
            <person name="Reynolds H.T."/>
            <person name="Vijayakumar V."/>
            <person name="Gluck-Thaler E."/>
            <person name="Korotkin H.B."/>
            <person name="Matheny P.B."/>
            <person name="Slot J.C."/>
        </authorList>
    </citation>
    <scope>NUCLEOTIDE SEQUENCE [LARGE SCALE GENOMIC DNA]</scope>
    <source>
        <strain evidence="1 2">2631</strain>
    </source>
</reference>
<dbReference type="OrthoDB" id="1045822at2759"/>
<evidence type="ECO:0000313" key="1">
    <source>
        <dbReference type="EMBL" id="PPQ81556.1"/>
    </source>
</evidence>
<dbReference type="NCBIfam" id="TIGR01571">
    <property type="entry name" value="A_thal_Cys_rich"/>
    <property type="match status" value="1"/>
</dbReference>
<dbReference type="AlphaFoldDB" id="A0A409WSW0"/>
<proteinExistence type="predicted"/>
<gene>
    <name evidence="1" type="ORF">CVT25_013399</name>
</gene>
<dbReference type="PANTHER" id="PTHR15907">
    <property type="entry name" value="DUF614 FAMILY PROTEIN-RELATED"/>
    <property type="match status" value="1"/>
</dbReference>
<accession>A0A409WSW0</accession>
<dbReference type="EMBL" id="NHYD01003237">
    <property type="protein sequence ID" value="PPQ81556.1"/>
    <property type="molecule type" value="Genomic_DNA"/>
</dbReference>
<comment type="caution">
    <text evidence="1">The sequence shown here is derived from an EMBL/GenBank/DDBJ whole genome shotgun (WGS) entry which is preliminary data.</text>
</comment>